<accession>A0A7H0YHB4</accession>
<name>A0A7H0YHB4_9BACL</name>
<protein>
    <submittedName>
        <fullName evidence="1">Uncharacterized protein</fullName>
    </submittedName>
</protein>
<reference evidence="1 2" key="1">
    <citation type="submission" date="2020-09" db="EMBL/GenBank/DDBJ databases">
        <title>Characterization of Paenibacillus peoriae strain ZF390 with broad-spectrum antimicrobial activity as a potential biocontrol agent.</title>
        <authorList>
            <person name="Li L."/>
            <person name="Zhao Y."/>
            <person name="Li B."/>
            <person name="Xie X."/>
        </authorList>
    </citation>
    <scope>NUCLEOTIDE SEQUENCE [LARGE SCALE GENOMIC DNA]</scope>
    <source>
        <strain evidence="1 2">ZF390</strain>
        <plasmid evidence="1 2">pPlas1</plasmid>
    </source>
</reference>
<organism evidence="1 2">
    <name type="scientific">Paenibacillus peoriae</name>
    <dbReference type="NCBI Taxonomy" id="59893"/>
    <lineage>
        <taxon>Bacteria</taxon>
        <taxon>Bacillati</taxon>
        <taxon>Bacillota</taxon>
        <taxon>Bacilli</taxon>
        <taxon>Bacillales</taxon>
        <taxon>Paenibacillaceae</taxon>
        <taxon>Paenibacillus</taxon>
    </lineage>
</organism>
<evidence type="ECO:0000313" key="1">
    <source>
        <dbReference type="EMBL" id="QNR70472.1"/>
    </source>
</evidence>
<evidence type="ECO:0000313" key="2">
    <source>
        <dbReference type="Proteomes" id="UP000516384"/>
    </source>
</evidence>
<dbReference type="AlphaFoldDB" id="A0A7H0YHB4"/>
<dbReference type="EMBL" id="CP061173">
    <property type="protein sequence ID" value="QNR70472.1"/>
    <property type="molecule type" value="Genomic_DNA"/>
</dbReference>
<keyword evidence="1" id="KW-0614">Plasmid</keyword>
<dbReference type="RefSeq" id="WP_190299779.1">
    <property type="nucleotide sequence ID" value="NZ_CP061173.1"/>
</dbReference>
<geneLocation type="plasmid" evidence="1 2">
    <name>pPlas1</name>
</geneLocation>
<dbReference type="Proteomes" id="UP000516384">
    <property type="component" value="Plasmid pPlas1"/>
</dbReference>
<proteinExistence type="predicted"/>
<sequence>MKDWLALAITLVTLFNALINLQTARINQKMANAKLEQEKAHKEKTVSADTENGQ</sequence>
<gene>
    <name evidence="1" type="ORF">IAQ67_28600</name>
</gene>